<evidence type="ECO:0000313" key="1">
    <source>
        <dbReference type="EMBL" id="KAJ8705494.1"/>
    </source>
</evidence>
<sequence length="664" mass="72739">MFVYLLLFFAAISSDKYSLAQLSYSSNICSTHEISCGNGSCVKLSTLCDGNSDCPDGRDERDCAEKEPDTLGPVSANSFFSQLTQALDRHEEVSELRKDQWQCPDGTRIPIYEKCDGRVDCPDRSDETHALCGETECGSDKFRCTYGACVDSTAVCNDVIDCADLSDELLPRCRNGTDELQNQFICRDGSSIPLSDHCDGKPDCPDGTDETVRACAAKTCATNQFQCAYGGCVDEGSDCNGTQECPDGSDEADELCNRQLAASSPGNCTVPPQPEHGAYVSNQPNATPGQGFASLNINVTCDQGYGVFGADVVFCQDGEWSHPVPECVRLCKLDNNPSVHYYCLVTDSIDDHRECNLYEPSGTVVKPECNFPNYYSPLTLSLMKCIDGSWDYVAICKPECGRVTPDGVALIIDGRQAMRGELPWHVGIYRKTTNPYTQICGGSLVTNSVVISAAHCFWNDVIKQQPASLFAVAVGKIYRPWNNDGDMDVQKSDVKEIKIPLRFQGSSANFQDDIAVLKLETPFVYKTYIRPVCLDFDINLDGRQLQPGNLGKVAGWGLTAEDGQASPILKVVEMPYVDITRCIRLSPLSFREYITSDKICSGYGNGTALCKGDSGGGLAFLESDRYYLRGIVSTAPNNDHLCNSNTLTTFTQIIKHEHFLKKHL</sequence>
<organism evidence="1 2">
    <name type="scientific">Mythimna loreyi</name>
    <dbReference type="NCBI Taxonomy" id="667449"/>
    <lineage>
        <taxon>Eukaryota</taxon>
        <taxon>Metazoa</taxon>
        <taxon>Ecdysozoa</taxon>
        <taxon>Arthropoda</taxon>
        <taxon>Hexapoda</taxon>
        <taxon>Insecta</taxon>
        <taxon>Pterygota</taxon>
        <taxon>Neoptera</taxon>
        <taxon>Endopterygota</taxon>
        <taxon>Lepidoptera</taxon>
        <taxon>Glossata</taxon>
        <taxon>Ditrysia</taxon>
        <taxon>Noctuoidea</taxon>
        <taxon>Noctuidae</taxon>
        <taxon>Noctuinae</taxon>
        <taxon>Hadenini</taxon>
        <taxon>Mythimna</taxon>
    </lineage>
</organism>
<gene>
    <name evidence="1" type="ORF">PYW08_012540</name>
</gene>
<protein>
    <submittedName>
        <fullName evidence="1">Uncharacterized protein</fullName>
    </submittedName>
</protein>
<dbReference type="Proteomes" id="UP001231649">
    <property type="component" value="Chromosome 31"/>
</dbReference>
<comment type="caution">
    <text evidence="1">The sequence shown here is derived from an EMBL/GenBank/DDBJ whole genome shotgun (WGS) entry which is preliminary data.</text>
</comment>
<reference evidence="1" key="1">
    <citation type="submission" date="2023-03" db="EMBL/GenBank/DDBJ databases">
        <title>Chromosome-level genomes of two armyworms, Mythimna separata and Mythimna loreyi, provide insights into the biosynthesis and reception of sex pheromones.</title>
        <authorList>
            <person name="Zhao H."/>
        </authorList>
    </citation>
    <scope>NUCLEOTIDE SEQUENCE</scope>
    <source>
        <strain evidence="1">BeijingLab</strain>
    </source>
</reference>
<dbReference type="EMBL" id="CM056807">
    <property type="protein sequence ID" value="KAJ8705494.1"/>
    <property type="molecule type" value="Genomic_DNA"/>
</dbReference>
<proteinExistence type="predicted"/>
<name>A0ACC2Q0K2_9NEOP</name>
<evidence type="ECO:0000313" key="2">
    <source>
        <dbReference type="Proteomes" id="UP001231649"/>
    </source>
</evidence>
<accession>A0ACC2Q0K2</accession>
<keyword evidence="2" id="KW-1185">Reference proteome</keyword>